<feature type="non-terminal residue" evidence="2">
    <location>
        <position position="134"/>
    </location>
</feature>
<evidence type="ECO:0000256" key="1">
    <source>
        <dbReference type="SAM" id="MobiDB-lite"/>
    </source>
</evidence>
<evidence type="ECO:0000313" key="3">
    <source>
        <dbReference type="Proteomes" id="UP000185936"/>
    </source>
</evidence>
<feature type="region of interest" description="Disordered" evidence="1">
    <location>
        <begin position="107"/>
        <end position="134"/>
    </location>
</feature>
<accession>A0A1N7ES39</accession>
<dbReference type="Proteomes" id="UP000185936">
    <property type="component" value="Unassembled WGS sequence"/>
</dbReference>
<evidence type="ECO:0000313" key="2">
    <source>
        <dbReference type="EMBL" id="SIR90862.1"/>
    </source>
</evidence>
<reference evidence="3" key="1">
    <citation type="submission" date="2017-01" db="EMBL/GenBank/DDBJ databases">
        <authorList>
            <person name="Varghese N."/>
            <person name="Submissions S."/>
        </authorList>
    </citation>
    <scope>NUCLEOTIDE SEQUENCE [LARGE SCALE GENOMIC DNA]</scope>
    <source>
        <strain evidence="3">type strain: HArc-</strain>
    </source>
</reference>
<dbReference type="AlphaFoldDB" id="A0A1N7ES39"/>
<organism evidence="2 3">
    <name type="scientific">Natronorubrum thiooxidans</name>
    <dbReference type="NCBI Taxonomy" id="308853"/>
    <lineage>
        <taxon>Archaea</taxon>
        <taxon>Methanobacteriati</taxon>
        <taxon>Methanobacteriota</taxon>
        <taxon>Stenosarchaea group</taxon>
        <taxon>Halobacteria</taxon>
        <taxon>Halobacteriales</taxon>
        <taxon>Natrialbaceae</taxon>
        <taxon>Natronorubrum</taxon>
    </lineage>
</organism>
<sequence>MIDRRIEIAGIDDGEHTDGCCNGHCLHDRYAQYARRNQCNRKRNRDDREEEIVPGCRGENVDQCVKRIPLGTTNWFLVLDVLLRLKSQESRGTAPLRWEFQVCNPTRHQSSENLNGARGLAGGVNWERQTPGTP</sequence>
<gene>
    <name evidence="2" type="ORF">SAMN05421752_1051</name>
</gene>
<protein>
    <submittedName>
        <fullName evidence="2">Uncharacterized protein</fullName>
    </submittedName>
</protein>
<keyword evidence="3" id="KW-1185">Reference proteome</keyword>
<dbReference type="EMBL" id="FTNR01000005">
    <property type="protein sequence ID" value="SIR90862.1"/>
    <property type="molecule type" value="Genomic_DNA"/>
</dbReference>
<proteinExistence type="predicted"/>
<name>A0A1N7ES39_9EURY</name>